<feature type="compositionally biased region" description="Basic residues" evidence="5">
    <location>
        <begin position="20"/>
        <end position="31"/>
    </location>
</feature>
<dbReference type="Pfam" id="PF04178">
    <property type="entry name" value="Got1"/>
    <property type="match status" value="1"/>
</dbReference>
<comment type="subcellular location">
    <subcellularLocation>
        <location evidence="1">Membrane</location>
        <topology evidence="1">Multi-pass membrane protein</topology>
    </subcellularLocation>
</comment>
<sequence>MTSIPCPRLLQFHCSMPRPPNRRRNSRRRKTSSFTSKPSSSSSSNPSSSNSNYVAVVIDLERLSLSSSNSHLRRLIASADDALTDLRTLVALDDAGRLLVSCRRSTLRFVANSLLFSCVVVLGFRALFWLLFKRTHSFGGGGHVVVRRDRSLGGKEVVVARTPPGPSSSTRRALSSPLSAAKEGVGLVGGTETRVSSREKRLPKWWPSLELDKQNWDSDSSDGIFDKQDYQRDADRLIRAITDNRMSGKDIVADDIIQLRRICRTSGVRVSFDTTNTRDSFYRTAVEFMLNVCGRAPTYSSLIQIDGEDIRQFIAGLAENIGLENTRAARIVSAAVAARTRSLFLQAWALEMQGKHDEAMSELSKICLILRIFPPEESSPEMEMVARGLAKHLKLEQREFLMNMLVGFCDEQSRKIAAEALGLQKENFVPLDLVDFVRKDGYGREANLRQTKMVSFEMNDRKKIGIGLTGFGVFFSFLGIIFFFDKGLLAMGNILFFSGVTLTIGLKSTMQFFMKPQNFKGTISFGLGFILVVIGWPIFGMILEAYGFIVLFSGFWPTLAVFLQRIPILGWLIQQPYIRSVCLYLN</sequence>
<feature type="transmembrane region" description="Helical" evidence="6">
    <location>
        <begin position="464"/>
        <end position="484"/>
    </location>
</feature>
<feature type="transmembrane region" description="Helical" evidence="6">
    <location>
        <begin position="545"/>
        <end position="563"/>
    </location>
</feature>
<feature type="transmembrane region" description="Helical" evidence="6">
    <location>
        <begin position="109"/>
        <end position="132"/>
    </location>
</feature>
<keyword evidence="2 6" id="KW-0812">Transmembrane</keyword>
<organism evidence="7 8">
    <name type="scientific">Morus notabilis</name>
    <dbReference type="NCBI Taxonomy" id="981085"/>
    <lineage>
        <taxon>Eukaryota</taxon>
        <taxon>Viridiplantae</taxon>
        <taxon>Streptophyta</taxon>
        <taxon>Embryophyta</taxon>
        <taxon>Tracheophyta</taxon>
        <taxon>Spermatophyta</taxon>
        <taxon>Magnoliopsida</taxon>
        <taxon>eudicotyledons</taxon>
        <taxon>Gunneridae</taxon>
        <taxon>Pentapetalae</taxon>
        <taxon>rosids</taxon>
        <taxon>fabids</taxon>
        <taxon>Rosales</taxon>
        <taxon>Moraceae</taxon>
        <taxon>Moreae</taxon>
        <taxon>Morus</taxon>
    </lineage>
</organism>
<evidence type="ECO:0000256" key="3">
    <source>
        <dbReference type="ARBA" id="ARBA00022989"/>
    </source>
</evidence>
<reference evidence="8" key="1">
    <citation type="submission" date="2013-01" db="EMBL/GenBank/DDBJ databases">
        <title>Draft Genome Sequence of a Mulberry Tree, Morus notabilis C.K. Schneid.</title>
        <authorList>
            <person name="He N."/>
            <person name="Zhao S."/>
        </authorList>
    </citation>
    <scope>NUCLEOTIDE SEQUENCE</scope>
</reference>
<dbReference type="GO" id="GO:0005737">
    <property type="term" value="C:cytoplasm"/>
    <property type="evidence" value="ECO:0007669"/>
    <property type="project" value="UniProtKB-ARBA"/>
</dbReference>
<dbReference type="InterPro" id="IPR007305">
    <property type="entry name" value="Vesicle_transpt_Got1/SFT2"/>
</dbReference>
<feature type="transmembrane region" description="Helical" evidence="6">
    <location>
        <begin position="490"/>
        <end position="509"/>
    </location>
</feature>
<proteinExistence type="predicted"/>
<protein>
    <submittedName>
        <fullName evidence="7">Putative Golgi transport protein 1</fullName>
    </submittedName>
</protein>
<evidence type="ECO:0000256" key="2">
    <source>
        <dbReference type="ARBA" id="ARBA00022692"/>
    </source>
</evidence>
<dbReference type="GO" id="GO:0016020">
    <property type="term" value="C:membrane"/>
    <property type="evidence" value="ECO:0007669"/>
    <property type="project" value="UniProtKB-SubCell"/>
</dbReference>
<dbReference type="PANTHER" id="PTHR35830:SF1">
    <property type="entry name" value="OS05G0299200 PROTEIN"/>
    <property type="match status" value="1"/>
</dbReference>
<dbReference type="EMBL" id="KE344580">
    <property type="protein sequence ID" value="EXB68682.1"/>
    <property type="molecule type" value="Genomic_DNA"/>
</dbReference>
<evidence type="ECO:0000256" key="6">
    <source>
        <dbReference type="SAM" id="Phobius"/>
    </source>
</evidence>
<evidence type="ECO:0000256" key="1">
    <source>
        <dbReference type="ARBA" id="ARBA00004141"/>
    </source>
</evidence>
<dbReference type="PANTHER" id="PTHR35830">
    <property type="entry name" value="OS05G0299200 PROTEIN"/>
    <property type="match status" value="1"/>
</dbReference>
<evidence type="ECO:0000256" key="5">
    <source>
        <dbReference type="SAM" id="MobiDB-lite"/>
    </source>
</evidence>
<feature type="transmembrane region" description="Helical" evidence="6">
    <location>
        <begin position="521"/>
        <end position="539"/>
    </location>
</feature>
<keyword evidence="8" id="KW-1185">Reference proteome</keyword>
<dbReference type="AlphaFoldDB" id="W9R4L6"/>
<name>W9R4L6_9ROSA</name>
<keyword evidence="3 6" id="KW-1133">Transmembrane helix</keyword>
<evidence type="ECO:0000256" key="4">
    <source>
        <dbReference type="ARBA" id="ARBA00023136"/>
    </source>
</evidence>
<dbReference type="eggNOG" id="KOG1743">
    <property type="taxonomic scope" value="Eukaryota"/>
</dbReference>
<dbReference type="STRING" id="981085.W9R4L6"/>
<keyword evidence="4 6" id="KW-0472">Membrane</keyword>
<feature type="region of interest" description="Disordered" evidence="5">
    <location>
        <begin position="14"/>
        <end position="50"/>
    </location>
</feature>
<accession>W9R4L6</accession>
<dbReference type="GO" id="GO:0012505">
    <property type="term" value="C:endomembrane system"/>
    <property type="evidence" value="ECO:0007669"/>
    <property type="project" value="UniProtKB-ARBA"/>
</dbReference>
<evidence type="ECO:0000313" key="7">
    <source>
        <dbReference type="EMBL" id="EXB68682.1"/>
    </source>
</evidence>
<feature type="compositionally biased region" description="Low complexity" evidence="5">
    <location>
        <begin position="32"/>
        <end position="50"/>
    </location>
</feature>
<evidence type="ECO:0000313" key="8">
    <source>
        <dbReference type="Proteomes" id="UP000030645"/>
    </source>
</evidence>
<gene>
    <name evidence="7" type="ORF">L484_024697</name>
</gene>
<dbReference type="GO" id="GO:0016192">
    <property type="term" value="P:vesicle-mediated transport"/>
    <property type="evidence" value="ECO:0007669"/>
    <property type="project" value="InterPro"/>
</dbReference>
<dbReference type="Proteomes" id="UP000030645">
    <property type="component" value="Unassembled WGS sequence"/>
</dbReference>
<dbReference type="eggNOG" id="KOG2234">
    <property type="taxonomic scope" value="Eukaryota"/>
</dbReference>